<name>A0A364NUX2_9PROT</name>
<evidence type="ECO:0000313" key="1">
    <source>
        <dbReference type="EMBL" id="RAU20800.1"/>
    </source>
</evidence>
<dbReference type="EMBL" id="PGTO01000016">
    <property type="protein sequence ID" value="RAU20800.1"/>
    <property type="molecule type" value="Genomic_DNA"/>
</dbReference>
<evidence type="ECO:0000313" key="2">
    <source>
        <dbReference type="Proteomes" id="UP000251075"/>
    </source>
</evidence>
<dbReference type="AlphaFoldDB" id="A0A364NUX2"/>
<dbReference type="Proteomes" id="UP000251075">
    <property type="component" value="Unassembled WGS sequence"/>
</dbReference>
<dbReference type="RefSeq" id="WP_112146579.1">
    <property type="nucleotide sequence ID" value="NZ_PGTO01000016.1"/>
</dbReference>
<reference evidence="1 2" key="1">
    <citation type="submission" date="2017-11" db="EMBL/GenBank/DDBJ databases">
        <title>Draft genome sequence of magnetotactic bacterium Magnetospirillum kuznetsovii LBB-42.</title>
        <authorList>
            <person name="Grouzdev D.S."/>
            <person name="Rysina M.S."/>
            <person name="Baslerov R.V."/>
            <person name="Koziaeva V."/>
        </authorList>
    </citation>
    <scope>NUCLEOTIDE SEQUENCE [LARGE SCALE GENOMIC DNA]</scope>
    <source>
        <strain evidence="1 2">LBB-42</strain>
    </source>
</reference>
<organism evidence="1 2">
    <name type="scientific">Paramagnetospirillum kuznetsovii</name>
    <dbReference type="NCBI Taxonomy" id="2053833"/>
    <lineage>
        <taxon>Bacteria</taxon>
        <taxon>Pseudomonadati</taxon>
        <taxon>Pseudomonadota</taxon>
        <taxon>Alphaproteobacteria</taxon>
        <taxon>Rhodospirillales</taxon>
        <taxon>Magnetospirillaceae</taxon>
        <taxon>Paramagnetospirillum</taxon>
    </lineage>
</organism>
<accession>A0A364NUX2</accession>
<protein>
    <submittedName>
        <fullName evidence="1">Uncharacterized protein</fullName>
    </submittedName>
</protein>
<proteinExistence type="predicted"/>
<sequence>MPTAAVLAAVATGWIYDEVAESVQPRMLAWVDDWLTGSDQSSIMLWLPLANWLKGVGCYDAEIHLCRQALSIEGDLIPVQLRLAEALIRMGTTPKPRPCCAG</sequence>
<keyword evidence="2" id="KW-1185">Reference proteome</keyword>
<gene>
    <name evidence="1" type="ORF">CU669_16125</name>
</gene>
<comment type="caution">
    <text evidence="1">The sequence shown here is derived from an EMBL/GenBank/DDBJ whole genome shotgun (WGS) entry which is preliminary data.</text>
</comment>